<dbReference type="GO" id="GO:0000956">
    <property type="term" value="P:nuclear-transcribed mRNA catabolic process"/>
    <property type="evidence" value="ECO:0007669"/>
    <property type="project" value="TreeGrafter"/>
</dbReference>
<dbReference type="GO" id="GO:0030687">
    <property type="term" value="C:preribosome, large subunit precursor"/>
    <property type="evidence" value="ECO:0007669"/>
    <property type="project" value="TreeGrafter"/>
</dbReference>
<dbReference type="GO" id="GO:0003723">
    <property type="term" value="F:RNA binding"/>
    <property type="evidence" value="ECO:0007669"/>
    <property type="project" value="TreeGrafter"/>
</dbReference>
<dbReference type="AlphaFoldDB" id="A0A7S1ZTT2"/>
<dbReference type="InterPro" id="IPR043164">
    <property type="entry name" value="Ribosomal_uL10-like_insert_sf"/>
</dbReference>
<dbReference type="InterPro" id="IPR040637">
    <property type="entry name" value="Ribosomal_uL10-like_insert"/>
</dbReference>
<name>A0A7S1ZTT2_9STRA</name>
<sequence length="183" mass="20477">MRSNKFKAIRMDFRKPDMEGKSSRIFLGKNKLLQIAMGRTPEEEYGDNLRQVSKLTSGSVGLILTSRPRDEVESYFSSLVEEDYARAGSKASQKFVITNEMVATHPVSMVEQFRKLGLPVEVQNGRVGLIGGKTEHVVCKEGVTLSAEACKLLVHFGVKLAEFRVKLICRWSSGDGDFQMLDE</sequence>
<dbReference type="Gene3D" id="3.90.105.20">
    <property type="match status" value="1"/>
</dbReference>
<dbReference type="Pfam" id="PF00466">
    <property type="entry name" value="Ribosomal_L10"/>
    <property type="match status" value="1"/>
</dbReference>
<feature type="domain" description="Large ribosomal subunit protein uL10-like insertion" evidence="2">
    <location>
        <begin position="85"/>
        <end position="158"/>
    </location>
</feature>
<proteinExistence type="inferred from homology"/>
<dbReference type="GO" id="GO:0006364">
    <property type="term" value="P:rRNA processing"/>
    <property type="evidence" value="ECO:0007669"/>
    <property type="project" value="TreeGrafter"/>
</dbReference>
<dbReference type="Gene3D" id="3.30.70.1730">
    <property type="match status" value="1"/>
</dbReference>
<dbReference type="InterPro" id="IPR001790">
    <property type="entry name" value="Ribosomal_uL10"/>
</dbReference>
<dbReference type="PANTHER" id="PTHR45841">
    <property type="entry name" value="MRNA TURNOVER PROTEIN 4 MRTO4"/>
    <property type="match status" value="1"/>
</dbReference>
<organism evidence="3">
    <name type="scientific">Ditylum brightwellii</name>
    <dbReference type="NCBI Taxonomy" id="49249"/>
    <lineage>
        <taxon>Eukaryota</taxon>
        <taxon>Sar</taxon>
        <taxon>Stramenopiles</taxon>
        <taxon>Ochrophyta</taxon>
        <taxon>Bacillariophyta</taxon>
        <taxon>Mediophyceae</taxon>
        <taxon>Lithodesmiophycidae</taxon>
        <taxon>Lithodesmiales</taxon>
        <taxon>Lithodesmiaceae</taxon>
        <taxon>Ditylum</taxon>
    </lineage>
</organism>
<dbReference type="PANTHER" id="PTHR45841:SF1">
    <property type="entry name" value="MRNA TURNOVER PROTEIN 4 HOMOLOG"/>
    <property type="match status" value="1"/>
</dbReference>
<dbReference type="GO" id="GO:0042273">
    <property type="term" value="P:ribosomal large subunit biogenesis"/>
    <property type="evidence" value="ECO:0007669"/>
    <property type="project" value="TreeGrafter"/>
</dbReference>
<evidence type="ECO:0000313" key="3">
    <source>
        <dbReference type="EMBL" id="CAD9348307.1"/>
    </source>
</evidence>
<dbReference type="Pfam" id="PF17777">
    <property type="entry name" value="RL10P_insert"/>
    <property type="match status" value="1"/>
</dbReference>
<dbReference type="InterPro" id="IPR051742">
    <property type="entry name" value="Ribosome_Assembly_uL10"/>
</dbReference>
<dbReference type="InterPro" id="IPR043141">
    <property type="entry name" value="Ribosomal_uL10-like_sf"/>
</dbReference>
<gene>
    <name evidence="3" type="ORF">DBRI1063_LOCUS20347</name>
</gene>
<comment type="similarity">
    <text evidence="1">Belongs to the universal ribosomal protein uL10 family.</text>
</comment>
<reference evidence="3" key="1">
    <citation type="submission" date="2021-01" db="EMBL/GenBank/DDBJ databases">
        <authorList>
            <person name="Corre E."/>
            <person name="Pelletier E."/>
            <person name="Niang G."/>
            <person name="Scheremetjew M."/>
            <person name="Finn R."/>
            <person name="Kale V."/>
            <person name="Holt S."/>
            <person name="Cochrane G."/>
            <person name="Meng A."/>
            <person name="Brown T."/>
            <person name="Cohen L."/>
        </authorList>
    </citation>
    <scope>NUCLEOTIDE SEQUENCE</scope>
    <source>
        <strain evidence="3">Pop2</strain>
    </source>
</reference>
<evidence type="ECO:0000259" key="2">
    <source>
        <dbReference type="Pfam" id="PF17777"/>
    </source>
</evidence>
<protein>
    <recommendedName>
        <fullName evidence="2">Large ribosomal subunit protein uL10-like insertion domain-containing protein</fullName>
    </recommendedName>
</protein>
<accession>A0A7S1ZTT2</accession>
<dbReference type="EMBL" id="HBGN01031548">
    <property type="protein sequence ID" value="CAD9348307.1"/>
    <property type="molecule type" value="Transcribed_RNA"/>
</dbReference>
<evidence type="ECO:0000256" key="1">
    <source>
        <dbReference type="ARBA" id="ARBA00008889"/>
    </source>
</evidence>
<dbReference type="GO" id="GO:0005730">
    <property type="term" value="C:nucleolus"/>
    <property type="evidence" value="ECO:0007669"/>
    <property type="project" value="TreeGrafter"/>
</dbReference>